<keyword evidence="5 7" id="KW-0648">Protein biosynthesis</keyword>
<dbReference type="InterPro" id="IPR036928">
    <property type="entry name" value="AS_sf"/>
</dbReference>
<comment type="subunit">
    <text evidence="7">Heterotrimer of A, B and C subunits.</text>
</comment>
<evidence type="ECO:0000313" key="10">
    <source>
        <dbReference type="Proteomes" id="UP000005868"/>
    </source>
</evidence>
<keyword evidence="10" id="KW-1185">Reference proteome</keyword>
<dbReference type="Gene3D" id="3.90.1300.10">
    <property type="entry name" value="Amidase signature (AS) domain"/>
    <property type="match status" value="1"/>
</dbReference>
<keyword evidence="9" id="KW-0808">Transferase</keyword>
<dbReference type="GO" id="GO:0005524">
    <property type="term" value="F:ATP binding"/>
    <property type="evidence" value="ECO:0007669"/>
    <property type="project" value="UniProtKB-KW"/>
</dbReference>
<dbReference type="HAMAP" id="MF_00120">
    <property type="entry name" value="GatA"/>
    <property type="match status" value="1"/>
</dbReference>
<dbReference type="AlphaFoldDB" id="G7V5S3"/>
<dbReference type="PANTHER" id="PTHR11895">
    <property type="entry name" value="TRANSAMIDASE"/>
    <property type="match status" value="1"/>
</dbReference>
<gene>
    <name evidence="7" type="primary">gatA</name>
    <name evidence="9" type="ordered locus">Tlie_1252</name>
</gene>
<name>G7V5S3_THELD</name>
<dbReference type="EMBL" id="CP003096">
    <property type="protein sequence ID" value="AER66983.1"/>
    <property type="molecule type" value="Genomic_DNA"/>
</dbReference>
<dbReference type="HOGENOM" id="CLU_009600_0_3_0"/>
<protein>
    <recommendedName>
        <fullName evidence="7">Glutamyl-tRNA(Gln) amidotransferase subunit A</fullName>
        <shortName evidence="7">Glu-ADT subunit A</shortName>
        <ecNumber evidence="7">6.3.5.7</ecNumber>
    </recommendedName>
</protein>
<proteinExistence type="inferred from homology"/>
<organism evidence="9 10">
    <name type="scientific">Thermovirga lienii (strain ATCC BAA-1197 / DSM 17291 / Cas60314)</name>
    <dbReference type="NCBI Taxonomy" id="580340"/>
    <lineage>
        <taxon>Bacteria</taxon>
        <taxon>Thermotogati</taxon>
        <taxon>Synergistota</taxon>
        <taxon>Synergistia</taxon>
        <taxon>Synergistales</taxon>
        <taxon>Thermovirgaceae</taxon>
        <taxon>Thermovirga</taxon>
    </lineage>
</organism>
<evidence type="ECO:0000313" key="9">
    <source>
        <dbReference type="EMBL" id="AER66983.1"/>
    </source>
</evidence>
<comment type="similarity">
    <text evidence="1 7">Belongs to the amidase family. GatA subfamily.</text>
</comment>
<dbReference type="GO" id="GO:0016740">
    <property type="term" value="F:transferase activity"/>
    <property type="evidence" value="ECO:0007669"/>
    <property type="project" value="UniProtKB-KW"/>
</dbReference>
<feature type="active site" description="Charge relay system" evidence="7">
    <location>
        <position position="80"/>
    </location>
</feature>
<comment type="catalytic activity">
    <reaction evidence="6 7">
        <text>L-glutamyl-tRNA(Gln) + L-glutamine + ATP + H2O = L-glutaminyl-tRNA(Gln) + L-glutamate + ADP + phosphate + H(+)</text>
        <dbReference type="Rhea" id="RHEA:17521"/>
        <dbReference type="Rhea" id="RHEA-COMP:9681"/>
        <dbReference type="Rhea" id="RHEA-COMP:9684"/>
        <dbReference type="ChEBI" id="CHEBI:15377"/>
        <dbReference type="ChEBI" id="CHEBI:15378"/>
        <dbReference type="ChEBI" id="CHEBI:29985"/>
        <dbReference type="ChEBI" id="CHEBI:30616"/>
        <dbReference type="ChEBI" id="CHEBI:43474"/>
        <dbReference type="ChEBI" id="CHEBI:58359"/>
        <dbReference type="ChEBI" id="CHEBI:78520"/>
        <dbReference type="ChEBI" id="CHEBI:78521"/>
        <dbReference type="ChEBI" id="CHEBI:456216"/>
        <dbReference type="EC" id="6.3.5.7"/>
    </reaction>
</comment>
<keyword evidence="2 7" id="KW-0436">Ligase</keyword>
<sequence>MRVTHLSAKEISELVRSGELKAQEVVEAVFEEIKSKEDKLNALITLMEEKAKTRAKEIDKEVFEGRWRDKPLLGVPVILKDNICVKGYPTSCGSKMLEKWVSPYDASIVTYLEEAGAILIGKSNMDEFAMGSSTEHSAFGPTSNPWDLERVPGGSSGGSAASVAAGYAPMAFGSDTGGSIRQPAAFCGVHGMKPTYGLVSRYGLVAFSSSLDQIGPFTRTVGDMALALDVIAKHDPKDSTCWTGSRPSYYESIAKGADIKGMRVGIVRDFMEEGLDAELAHAVEQGLDILVENGAVPVDLNLGDIKECALPCYYIIAPAEASSNLARYDGVRYGLREEAYSLLEQYIKTRGKGFGDEVKRRIMIGTFVLSSGYYDAYYLRGLKVRKYVCDKFKEAFSKVDIIVMPSTPTPPFKKGELVNDPIQMYLSDIFTLPVNLAGLPGMSVWMGQNKAGLPKSIQIIAPKWHESRILRAAMKIEEVIGACPLAPGGE</sequence>
<reference evidence="10" key="1">
    <citation type="submission" date="2011-10" db="EMBL/GenBank/DDBJ databases">
        <title>The complete genome of chromosome of Thermovirga lienii DSM 17291.</title>
        <authorList>
            <consortium name="US DOE Joint Genome Institute (JGI-PGF)"/>
            <person name="Lucas S."/>
            <person name="Copeland A."/>
            <person name="Lapidus A."/>
            <person name="Glavina del Rio T."/>
            <person name="Dalin E."/>
            <person name="Tice H."/>
            <person name="Bruce D."/>
            <person name="Goodwin L."/>
            <person name="Pitluck S."/>
            <person name="Peters L."/>
            <person name="Mikhailova N."/>
            <person name="Saunders E."/>
            <person name="Kyrpides N."/>
            <person name="Mavromatis K."/>
            <person name="Ivanova N."/>
            <person name="Last F.I."/>
            <person name="Brettin T."/>
            <person name="Detter J.C."/>
            <person name="Han C."/>
            <person name="Larimer F."/>
            <person name="Land M."/>
            <person name="Hauser L."/>
            <person name="Markowitz V."/>
            <person name="Cheng J.-F."/>
            <person name="Hugenholtz P."/>
            <person name="Woyke T."/>
            <person name="Wu D."/>
            <person name="Spring S."/>
            <person name="Schroeder M."/>
            <person name="Brambilla E.-M."/>
            <person name="Klenk H.-P."/>
            <person name="Eisen J.A."/>
        </authorList>
    </citation>
    <scope>NUCLEOTIDE SEQUENCE [LARGE SCALE GENOMIC DNA]</scope>
    <source>
        <strain evidence="10">ATCC BAA-1197 / DSM 17291 / Cas60314</strain>
    </source>
</reference>
<evidence type="ECO:0000256" key="3">
    <source>
        <dbReference type="ARBA" id="ARBA00022741"/>
    </source>
</evidence>
<dbReference type="Proteomes" id="UP000005868">
    <property type="component" value="Chromosome"/>
</dbReference>
<dbReference type="eggNOG" id="COG0154">
    <property type="taxonomic scope" value="Bacteria"/>
</dbReference>
<dbReference type="EC" id="6.3.5.7" evidence="7"/>
<dbReference type="PROSITE" id="PS00571">
    <property type="entry name" value="AMIDASES"/>
    <property type="match status" value="1"/>
</dbReference>
<keyword evidence="4 7" id="KW-0067">ATP-binding</keyword>
<dbReference type="NCBIfam" id="TIGR00132">
    <property type="entry name" value="gatA"/>
    <property type="match status" value="1"/>
</dbReference>
<dbReference type="GO" id="GO:0006412">
    <property type="term" value="P:translation"/>
    <property type="evidence" value="ECO:0007669"/>
    <property type="project" value="UniProtKB-UniRule"/>
</dbReference>
<feature type="domain" description="Amidase" evidence="8">
    <location>
        <begin position="24"/>
        <end position="470"/>
    </location>
</feature>
<dbReference type="SUPFAM" id="SSF75304">
    <property type="entry name" value="Amidase signature (AS) enzymes"/>
    <property type="match status" value="1"/>
</dbReference>
<keyword evidence="3 7" id="KW-0547">Nucleotide-binding</keyword>
<dbReference type="GO" id="GO:0030956">
    <property type="term" value="C:glutamyl-tRNA(Gln) amidotransferase complex"/>
    <property type="evidence" value="ECO:0007669"/>
    <property type="project" value="InterPro"/>
</dbReference>
<evidence type="ECO:0000256" key="1">
    <source>
        <dbReference type="ARBA" id="ARBA00008069"/>
    </source>
</evidence>
<evidence type="ECO:0000256" key="5">
    <source>
        <dbReference type="ARBA" id="ARBA00022917"/>
    </source>
</evidence>
<dbReference type="KEGG" id="tli:Tlie_1252"/>
<evidence type="ECO:0000256" key="7">
    <source>
        <dbReference type="HAMAP-Rule" id="MF_00120"/>
    </source>
</evidence>
<accession>G7V5S3</accession>
<evidence type="ECO:0000256" key="2">
    <source>
        <dbReference type="ARBA" id="ARBA00022598"/>
    </source>
</evidence>
<evidence type="ECO:0000256" key="6">
    <source>
        <dbReference type="ARBA" id="ARBA00047407"/>
    </source>
</evidence>
<evidence type="ECO:0000259" key="8">
    <source>
        <dbReference type="Pfam" id="PF01425"/>
    </source>
</evidence>
<dbReference type="InterPro" id="IPR000120">
    <property type="entry name" value="Amidase"/>
</dbReference>
<dbReference type="Pfam" id="PF01425">
    <property type="entry name" value="Amidase"/>
    <property type="match status" value="1"/>
</dbReference>
<comment type="function">
    <text evidence="7">Allows the formation of correctly charged Gln-tRNA(Gln) through the transamidation of misacylated Glu-tRNA(Gln) in organisms which lack glutaminyl-tRNA synthetase. The reaction takes place in the presence of glutamine and ATP through an activated gamma-phospho-Glu-tRNA(Gln).</text>
</comment>
<dbReference type="InterPro" id="IPR023631">
    <property type="entry name" value="Amidase_dom"/>
</dbReference>
<feature type="active site" description="Charge relay system" evidence="7">
    <location>
        <position position="155"/>
    </location>
</feature>
<dbReference type="GO" id="GO:0050567">
    <property type="term" value="F:glutaminyl-tRNA synthase (glutamine-hydrolyzing) activity"/>
    <property type="evidence" value="ECO:0007669"/>
    <property type="project" value="UniProtKB-UniRule"/>
</dbReference>
<feature type="active site" description="Acyl-ester intermediate" evidence="7">
    <location>
        <position position="179"/>
    </location>
</feature>
<evidence type="ECO:0000256" key="4">
    <source>
        <dbReference type="ARBA" id="ARBA00022840"/>
    </source>
</evidence>
<dbReference type="STRING" id="580340.Tlie_1252"/>
<dbReference type="InterPro" id="IPR004412">
    <property type="entry name" value="GatA"/>
</dbReference>
<dbReference type="PANTHER" id="PTHR11895:SF151">
    <property type="entry name" value="GLUTAMYL-TRNA(GLN) AMIDOTRANSFERASE SUBUNIT A"/>
    <property type="match status" value="1"/>
</dbReference>
<dbReference type="OrthoDB" id="9811471at2"/>
<reference evidence="9 10" key="2">
    <citation type="journal article" date="2012" name="Stand. Genomic Sci.">
        <title>Genome sequence of the moderately thermophilic, amino-acid-degrading and sulfur-reducing bacterium Thermovirga lienii type strain (Cas60314(T)).</title>
        <authorList>
            <person name="Goker M."/>
            <person name="Saunders E."/>
            <person name="Lapidus A."/>
            <person name="Nolan M."/>
            <person name="Lucas S."/>
            <person name="Hammon N."/>
            <person name="Deshpande S."/>
            <person name="Cheng J.F."/>
            <person name="Han C."/>
            <person name="Tapia R."/>
            <person name="Goodwin L.A."/>
            <person name="Pitluck S."/>
            <person name="Liolios K."/>
            <person name="Mavromatis K."/>
            <person name="Pagani I."/>
            <person name="Ivanova N."/>
            <person name="Mikhailova N."/>
            <person name="Pati A."/>
            <person name="Chen A."/>
            <person name="Palaniappan K."/>
            <person name="Land M."/>
            <person name="Chang Y.J."/>
            <person name="Jeffries C.D."/>
            <person name="Brambilla E.M."/>
            <person name="Rohde M."/>
            <person name="Spring S."/>
            <person name="Detter J.C."/>
            <person name="Woyke T."/>
            <person name="Bristow J."/>
            <person name="Eisen J.A."/>
            <person name="Markowitz V."/>
            <person name="Hugenholtz P."/>
            <person name="Kyrpides N.C."/>
            <person name="Klenk H.P."/>
        </authorList>
    </citation>
    <scope>NUCLEOTIDE SEQUENCE [LARGE SCALE GENOMIC DNA]</scope>
    <source>
        <strain evidence="10">ATCC BAA-1197 / DSM 17291 / Cas60314</strain>
    </source>
</reference>
<dbReference type="InterPro" id="IPR020556">
    <property type="entry name" value="Amidase_CS"/>
</dbReference>